<keyword evidence="2" id="KW-1185">Reference proteome</keyword>
<dbReference type="AlphaFoldDB" id="A0A1M6MTP1"/>
<evidence type="ECO:0000313" key="1">
    <source>
        <dbReference type="EMBL" id="SHJ86782.1"/>
    </source>
</evidence>
<dbReference type="SUPFAM" id="SSF102588">
    <property type="entry name" value="LmbE-like"/>
    <property type="match status" value="1"/>
</dbReference>
<sequence length="83" mass="9782">MPNLLVDISDVYEQKQKAIASFSSQFDLNNYFQSTILNHKFLKHMKNRDRYYGSLISTDYAEGLIFEGKLYCNNLFQIITFNN</sequence>
<dbReference type="STRING" id="1121301.SAMN02745912_01419"/>
<gene>
    <name evidence="1" type="ORF">SAMN02745912_01419</name>
</gene>
<accession>A0A1M6MTP1</accession>
<dbReference type="Gene3D" id="3.40.50.10320">
    <property type="entry name" value="LmbE-like"/>
    <property type="match status" value="1"/>
</dbReference>
<dbReference type="EMBL" id="FRAG01000012">
    <property type="protein sequence ID" value="SHJ86782.1"/>
    <property type="molecule type" value="Genomic_DNA"/>
</dbReference>
<organism evidence="1 2">
    <name type="scientific">Paramaledivibacter caminithermalis (strain DSM 15212 / CIP 107654 / DViRD3)</name>
    <name type="common">Clostridium caminithermale</name>
    <dbReference type="NCBI Taxonomy" id="1121301"/>
    <lineage>
        <taxon>Bacteria</taxon>
        <taxon>Bacillati</taxon>
        <taxon>Bacillota</taxon>
        <taxon>Clostridia</taxon>
        <taxon>Peptostreptococcales</taxon>
        <taxon>Caminicellaceae</taxon>
        <taxon>Paramaledivibacter</taxon>
    </lineage>
</organism>
<dbReference type="InterPro" id="IPR024078">
    <property type="entry name" value="LmbE-like_dom_sf"/>
</dbReference>
<dbReference type="OrthoDB" id="9778719at2"/>
<protein>
    <submittedName>
        <fullName evidence="1">Uncharacterized protein</fullName>
    </submittedName>
</protein>
<evidence type="ECO:0000313" key="2">
    <source>
        <dbReference type="Proteomes" id="UP000184465"/>
    </source>
</evidence>
<dbReference type="Proteomes" id="UP000184465">
    <property type="component" value="Unassembled WGS sequence"/>
</dbReference>
<reference evidence="1 2" key="1">
    <citation type="submission" date="2016-11" db="EMBL/GenBank/DDBJ databases">
        <authorList>
            <person name="Jaros S."/>
            <person name="Januszkiewicz K."/>
            <person name="Wedrychowicz H."/>
        </authorList>
    </citation>
    <scope>NUCLEOTIDE SEQUENCE [LARGE SCALE GENOMIC DNA]</scope>
    <source>
        <strain evidence="1 2">DSM 15212</strain>
    </source>
</reference>
<proteinExistence type="predicted"/>
<dbReference type="RefSeq" id="WP_073148360.1">
    <property type="nucleotide sequence ID" value="NZ_FRAG01000012.1"/>
</dbReference>
<name>A0A1M6MTP1_PARC5</name>